<dbReference type="RefSeq" id="XP_060282813.1">
    <property type="nucleotide sequence ID" value="XM_060431102.1"/>
</dbReference>
<evidence type="ECO:0000256" key="7">
    <source>
        <dbReference type="ARBA" id="ARBA00023014"/>
    </source>
</evidence>
<feature type="region of interest" description="Disordered" evidence="8">
    <location>
        <begin position="288"/>
        <end position="307"/>
    </location>
</feature>
<dbReference type="PANTHER" id="PTHR10849:SF20">
    <property type="entry name" value="NADH DEHYDROGENASE [UBIQUINONE] IRON-SULFUR PROTEIN 8, MITOCHONDRIAL"/>
    <property type="match status" value="1"/>
</dbReference>
<keyword evidence="11" id="KW-1185">Reference proteome</keyword>
<keyword evidence="6" id="KW-0408">Iron</keyword>
<dbReference type="Pfam" id="PF12838">
    <property type="entry name" value="Fer4_7"/>
    <property type="match status" value="1"/>
</dbReference>
<keyword evidence="3" id="KW-0004">4Fe-4S</keyword>
<evidence type="ECO:0000256" key="3">
    <source>
        <dbReference type="ARBA" id="ARBA00022485"/>
    </source>
</evidence>
<evidence type="ECO:0000313" key="11">
    <source>
        <dbReference type="Proteomes" id="UP001244011"/>
    </source>
</evidence>
<dbReference type="GO" id="GO:0032981">
    <property type="term" value="P:mitochondrial respiratory chain complex I assembly"/>
    <property type="evidence" value="ECO:0007669"/>
    <property type="project" value="TreeGrafter"/>
</dbReference>
<feature type="domain" description="4Fe-4S ferredoxin-type" evidence="9">
    <location>
        <begin position="778"/>
        <end position="807"/>
    </location>
</feature>
<evidence type="ECO:0000256" key="2">
    <source>
        <dbReference type="ARBA" id="ARBA00010277"/>
    </source>
</evidence>
<dbReference type="PROSITE" id="PS00198">
    <property type="entry name" value="4FE4S_FER_1"/>
    <property type="match status" value="1"/>
</dbReference>
<protein>
    <submittedName>
        <fullName evidence="10">Oxidoreductase-like protein</fullName>
    </submittedName>
</protein>
<dbReference type="GO" id="GO:0051539">
    <property type="term" value="F:4 iron, 4 sulfur cluster binding"/>
    <property type="evidence" value="ECO:0007669"/>
    <property type="project" value="UniProtKB-KW"/>
</dbReference>
<dbReference type="GO" id="GO:0016020">
    <property type="term" value="C:membrane"/>
    <property type="evidence" value="ECO:0007669"/>
    <property type="project" value="InterPro"/>
</dbReference>
<evidence type="ECO:0000256" key="1">
    <source>
        <dbReference type="ARBA" id="ARBA00001966"/>
    </source>
</evidence>
<gene>
    <name evidence="10" type="ORF">QBC33DRAFT_578931</name>
</gene>
<feature type="compositionally biased region" description="Gly residues" evidence="8">
    <location>
        <begin position="496"/>
        <end position="523"/>
    </location>
</feature>
<feature type="region of interest" description="Disordered" evidence="8">
    <location>
        <begin position="567"/>
        <end position="594"/>
    </location>
</feature>
<evidence type="ECO:0000256" key="5">
    <source>
        <dbReference type="ARBA" id="ARBA00022967"/>
    </source>
</evidence>
<evidence type="ECO:0000256" key="6">
    <source>
        <dbReference type="ARBA" id="ARBA00023004"/>
    </source>
</evidence>
<feature type="region of interest" description="Disordered" evidence="8">
    <location>
        <begin position="321"/>
        <end position="352"/>
    </location>
</feature>
<feature type="compositionally biased region" description="Basic and acidic residues" evidence="8">
    <location>
        <begin position="343"/>
        <end position="352"/>
    </location>
</feature>
<feature type="region of interest" description="Disordered" evidence="8">
    <location>
        <begin position="375"/>
        <end position="457"/>
    </location>
</feature>
<keyword evidence="7" id="KW-0411">Iron-sulfur</keyword>
<reference evidence="10" key="1">
    <citation type="submission" date="2023-06" db="EMBL/GenBank/DDBJ databases">
        <title>Genome-scale phylogeny and comparative genomics of the fungal order Sordariales.</title>
        <authorList>
            <consortium name="Lawrence Berkeley National Laboratory"/>
            <person name="Hensen N."/>
            <person name="Bonometti L."/>
            <person name="Westerberg I."/>
            <person name="Brannstrom I.O."/>
            <person name="Guillou S."/>
            <person name="Cros-Aarteil S."/>
            <person name="Calhoun S."/>
            <person name="Haridas S."/>
            <person name="Kuo A."/>
            <person name="Mondo S."/>
            <person name="Pangilinan J."/>
            <person name="Riley R."/>
            <person name="Labutti K."/>
            <person name="Andreopoulos B."/>
            <person name="Lipzen A."/>
            <person name="Chen C."/>
            <person name="Yanf M."/>
            <person name="Daum C."/>
            <person name="Ng V."/>
            <person name="Clum A."/>
            <person name="Steindorff A."/>
            <person name="Ohm R."/>
            <person name="Martin F."/>
            <person name="Silar P."/>
            <person name="Natvig D."/>
            <person name="Lalanne C."/>
            <person name="Gautier V."/>
            <person name="Ament-Velasquez S.L."/>
            <person name="Kruys A."/>
            <person name="Hutchinson M.I."/>
            <person name="Powell A.J."/>
            <person name="Barry K."/>
            <person name="Miller A.N."/>
            <person name="Grigoriev I.V."/>
            <person name="Debuchy R."/>
            <person name="Gladieux P."/>
            <person name="Thoren M.H."/>
            <person name="Johannesson H."/>
        </authorList>
    </citation>
    <scope>NUCLEOTIDE SEQUENCE</scope>
    <source>
        <strain evidence="10">8032-3</strain>
    </source>
</reference>
<feature type="region of interest" description="Disordered" evidence="8">
    <location>
        <begin position="82"/>
        <end position="254"/>
    </location>
</feature>
<dbReference type="NCBIfam" id="TIGR01971">
    <property type="entry name" value="NuoI"/>
    <property type="match status" value="1"/>
</dbReference>
<dbReference type="GO" id="GO:0003954">
    <property type="term" value="F:NADH dehydrogenase activity"/>
    <property type="evidence" value="ECO:0007669"/>
    <property type="project" value="TreeGrafter"/>
</dbReference>
<dbReference type="GeneID" id="85314289"/>
<dbReference type="AlphaFoldDB" id="A0AAJ0BYE3"/>
<evidence type="ECO:0000256" key="8">
    <source>
        <dbReference type="SAM" id="MobiDB-lite"/>
    </source>
</evidence>
<feature type="region of interest" description="Disordered" evidence="8">
    <location>
        <begin position="660"/>
        <end position="684"/>
    </location>
</feature>
<dbReference type="InterPro" id="IPR010226">
    <property type="entry name" value="NADH_quinone_OxRdtase_chainI"/>
</dbReference>
<dbReference type="Gene3D" id="3.30.70.3270">
    <property type="match status" value="1"/>
</dbReference>
<evidence type="ECO:0000313" key="10">
    <source>
        <dbReference type="EMBL" id="KAK1766600.1"/>
    </source>
</evidence>
<dbReference type="GO" id="GO:0006120">
    <property type="term" value="P:mitochondrial electron transport, NADH to ubiquinone"/>
    <property type="evidence" value="ECO:0007669"/>
    <property type="project" value="TreeGrafter"/>
</dbReference>
<organism evidence="10 11">
    <name type="scientific">Phialemonium atrogriseum</name>
    <dbReference type="NCBI Taxonomy" id="1093897"/>
    <lineage>
        <taxon>Eukaryota</taxon>
        <taxon>Fungi</taxon>
        <taxon>Dikarya</taxon>
        <taxon>Ascomycota</taxon>
        <taxon>Pezizomycotina</taxon>
        <taxon>Sordariomycetes</taxon>
        <taxon>Sordariomycetidae</taxon>
        <taxon>Cephalothecales</taxon>
        <taxon>Cephalothecaceae</taxon>
        <taxon>Phialemonium</taxon>
    </lineage>
</organism>
<feature type="compositionally biased region" description="Pro residues" evidence="8">
    <location>
        <begin position="158"/>
        <end position="170"/>
    </location>
</feature>
<proteinExistence type="inferred from homology"/>
<dbReference type="PROSITE" id="PS51379">
    <property type="entry name" value="4FE4S_FER_2"/>
    <property type="match status" value="2"/>
</dbReference>
<comment type="caution">
    <text evidence="10">The sequence shown here is derived from an EMBL/GenBank/DDBJ whole genome shotgun (WGS) entry which is preliminary data.</text>
</comment>
<dbReference type="Proteomes" id="UP001244011">
    <property type="component" value="Unassembled WGS sequence"/>
</dbReference>
<feature type="region of interest" description="Disordered" evidence="8">
    <location>
        <begin position="496"/>
        <end position="529"/>
    </location>
</feature>
<dbReference type="PANTHER" id="PTHR10849">
    <property type="entry name" value="NADH DEHYDROGENASE UBIQUINONE IRON-SULFUR PROTEIN 8, MITOCHONDRIAL"/>
    <property type="match status" value="1"/>
</dbReference>
<feature type="compositionally biased region" description="Low complexity" evidence="8">
    <location>
        <begin position="236"/>
        <end position="251"/>
    </location>
</feature>
<sequence length="847" mass="90910">MAANLEAKSLSSLNFLAANPPQYPVNPTEQPRESLVLYISRVPGTRDIILSTFKPQVKNVTAADVTNSLYYVHLDLPSDELLVPPAPTRDERSSSDSAPSAIPRKPLPPTAKVSKLASDTSETGGPKPPLERPPSPAYNSTGEQRSPEPPRHGSQLSPRPPTQYPSPLPSPVTRKPLGPRPLPTGASPVPNKDRPSTPNSQPFKTDYDLTRPPELGTFPSLDNATRMPPHSHHPPASRSPSPSKSRGRGPSFVPFSLTLIRRDPVSGNQWNVGKVSSLQTAAAAAAASALPPTETADPVDGQPKIDVRLDNSGYAKFRGMPTQASIDALRSTSAISLPPPPPRPDDPPKTDRMVEHGFARQVVMSYSKSWTTNLKHTFHRRDRPRSSVPGPDAHHPPDDLPLPPPPGAHHHHSRHGSAASATSVESWASGAGVGTAADDDAGGGASPPQPLVTRPGPGLKAKGYVFASPWDGRCEFRTGNAGRSLKCRHVLLHPGGANGGGSGLGGGGGGVGSGGMGHEGGSGARPVSELRFNLPSGDLFSSAGDGSHSRHLHDQFDGLLKQLGHRHRDGVDEDEGDPLDLTLGREKAGGGNRGKRAKLGKLIIHDEGLKMMDLVVAANVGVCAATMLCARPLARTAVLARAAPSAYAATSSVWGINSRRGYATPSGPPPRGFRLRPQPEWDQEKESTVDRVGKYFLLSEMARGMYVLMEQFFRPPYTIYYPFEKGPISPRFRGEHALRRYPSGEERCIACKLCEAICPAQAITIEAEERSDGSRRTTRYDIDMTKCIYCGFCQESCPVDAIVESPNAEYATETREELLYNKEKLLANGDKWEPELAAAIRADAPYR</sequence>
<evidence type="ECO:0000259" key="9">
    <source>
        <dbReference type="PROSITE" id="PS51379"/>
    </source>
</evidence>
<name>A0AAJ0BYE3_9PEZI</name>
<dbReference type="FunFam" id="3.30.70.3270:FF:000001">
    <property type="entry name" value="NADH-quinone oxidoreductase subunit I 1"/>
    <property type="match status" value="1"/>
</dbReference>
<dbReference type="NCBIfam" id="NF004539">
    <property type="entry name" value="PRK05888.1-5"/>
    <property type="match status" value="1"/>
</dbReference>
<dbReference type="NCBIfam" id="NF004538">
    <property type="entry name" value="PRK05888.1-4"/>
    <property type="match status" value="1"/>
</dbReference>
<dbReference type="GO" id="GO:0005739">
    <property type="term" value="C:mitochondrion"/>
    <property type="evidence" value="ECO:0007669"/>
    <property type="project" value="UniProtKB-ARBA"/>
</dbReference>
<dbReference type="HAMAP" id="MF_01351">
    <property type="entry name" value="NDH1_NuoI"/>
    <property type="match status" value="1"/>
</dbReference>
<dbReference type="GO" id="GO:0046872">
    <property type="term" value="F:metal ion binding"/>
    <property type="evidence" value="ECO:0007669"/>
    <property type="project" value="UniProtKB-KW"/>
</dbReference>
<keyword evidence="4" id="KW-0479">Metal-binding</keyword>
<feature type="compositionally biased region" description="Polar residues" evidence="8">
    <location>
        <begin position="322"/>
        <end position="335"/>
    </location>
</feature>
<dbReference type="EMBL" id="MU839011">
    <property type="protein sequence ID" value="KAK1766600.1"/>
    <property type="molecule type" value="Genomic_DNA"/>
</dbReference>
<dbReference type="InterPro" id="IPR017896">
    <property type="entry name" value="4Fe4S_Fe-S-bd"/>
</dbReference>
<evidence type="ECO:0000256" key="4">
    <source>
        <dbReference type="ARBA" id="ARBA00022723"/>
    </source>
</evidence>
<comment type="cofactor">
    <cofactor evidence="1">
        <name>[4Fe-4S] cluster</name>
        <dbReference type="ChEBI" id="CHEBI:49883"/>
    </cofactor>
</comment>
<comment type="similarity">
    <text evidence="2">Belongs to the complex I 23 kDa subunit family.</text>
</comment>
<dbReference type="InterPro" id="IPR017900">
    <property type="entry name" value="4Fe4S_Fe_S_CS"/>
</dbReference>
<keyword evidence="5" id="KW-1278">Translocase</keyword>
<accession>A0AAJ0BYE3</accession>
<feature type="domain" description="4Fe-4S ferredoxin-type" evidence="9">
    <location>
        <begin position="739"/>
        <end position="768"/>
    </location>
</feature>
<dbReference type="SUPFAM" id="SSF54862">
    <property type="entry name" value="4Fe-4S ferredoxins"/>
    <property type="match status" value="1"/>
</dbReference>
<feature type="compositionally biased region" description="Pro residues" evidence="8">
    <location>
        <begin position="126"/>
        <end position="136"/>
    </location>
</feature>